<protein>
    <submittedName>
        <fullName evidence="1">ATP-binding protein</fullName>
    </submittedName>
</protein>
<keyword evidence="1" id="KW-0547">Nucleotide-binding</keyword>
<dbReference type="SUPFAM" id="SSF55874">
    <property type="entry name" value="ATPase domain of HSP90 chaperone/DNA topoisomerase II/histidine kinase"/>
    <property type="match status" value="1"/>
</dbReference>
<keyword evidence="2" id="KW-1185">Reference proteome</keyword>
<dbReference type="PANTHER" id="PTHR35526:SF3">
    <property type="entry name" value="ANTI-SIGMA-F FACTOR RSBW"/>
    <property type="match status" value="1"/>
</dbReference>
<proteinExistence type="predicted"/>
<dbReference type="OrthoDB" id="3534907at2"/>
<dbReference type="CDD" id="cd16936">
    <property type="entry name" value="HATPase_RsbW-like"/>
    <property type="match status" value="1"/>
</dbReference>
<keyword evidence="1" id="KW-0067">ATP-binding</keyword>
<reference evidence="1 2" key="1">
    <citation type="submission" date="2018-08" db="EMBL/GenBank/DDBJ databases">
        <title>Actinomadura jelena sp. nov., a novel Actinomycete isolated from soil in Chad.</title>
        <authorList>
            <person name="Shi L."/>
        </authorList>
    </citation>
    <scope>NUCLEOTIDE SEQUENCE [LARGE SCALE GENOMIC DNA]</scope>
    <source>
        <strain evidence="1 2">NEAU-G17</strain>
    </source>
</reference>
<sequence length="162" mass="17368">MPRPDTARPPGRRPENLRSFEQSITGLATAAVLVRDLVEAHLIEWGIAEMVDDAILIADELFTNAIRAAPGRTIGLRVVMLKPFLLIELEDPSPKKAAHRKPDDEGGRGLLIVEALSIHWGQRAEAGGTKTVYALLAIPNCHSSNADAAPSQSQSQPGAHSA</sequence>
<evidence type="ECO:0000313" key="1">
    <source>
        <dbReference type="EMBL" id="RFU42398.1"/>
    </source>
</evidence>
<comment type="caution">
    <text evidence="1">The sequence shown here is derived from an EMBL/GenBank/DDBJ whole genome shotgun (WGS) entry which is preliminary data.</text>
</comment>
<organism evidence="1 2">
    <name type="scientific">Actinomadura logoneensis</name>
    <dbReference type="NCBI Taxonomy" id="2293572"/>
    <lineage>
        <taxon>Bacteria</taxon>
        <taxon>Bacillati</taxon>
        <taxon>Actinomycetota</taxon>
        <taxon>Actinomycetes</taxon>
        <taxon>Streptosporangiales</taxon>
        <taxon>Thermomonosporaceae</taxon>
        <taxon>Actinomadura</taxon>
    </lineage>
</organism>
<dbReference type="RefSeq" id="WP_117356634.1">
    <property type="nucleotide sequence ID" value="NZ_QURH01000124.1"/>
</dbReference>
<evidence type="ECO:0000313" key="2">
    <source>
        <dbReference type="Proteomes" id="UP000261811"/>
    </source>
</evidence>
<dbReference type="PANTHER" id="PTHR35526">
    <property type="entry name" value="ANTI-SIGMA-F FACTOR RSBW-RELATED"/>
    <property type="match status" value="1"/>
</dbReference>
<dbReference type="GO" id="GO:0005524">
    <property type="term" value="F:ATP binding"/>
    <property type="evidence" value="ECO:0007669"/>
    <property type="project" value="UniProtKB-KW"/>
</dbReference>
<accession>A0A372JSS7</accession>
<dbReference type="EMBL" id="QURH01000124">
    <property type="protein sequence ID" value="RFU42398.1"/>
    <property type="molecule type" value="Genomic_DNA"/>
</dbReference>
<dbReference type="Proteomes" id="UP000261811">
    <property type="component" value="Unassembled WGS sequence"/>
</dbReference>
<gene>
    <name evidence="1" type="ORF">DZF91_06795</name>
</gene>
<dbReference type="InterPro" id="IPR036890">
    <property type="entry name" value="HATPase_C_sf"/>
</dbReference>
<dbReference type="Gene3D" id="3.30.565.10">
    <property type="entry name" value="Histidine kinase-like ATPase, C-terminal domain"/>
    <property type="match status" value="1"/>
</dbReference>
<dbReference type="InterPro" id="IPR050267">
    <property type="entry name" value="Anti-sigma-factor_SerPK"/>
</dbReference>
<dbReference type="AlphaFoldDB" id="A0A372JSS7"/>
<name>A0A372JSS7_9ACTN</name>